<evidence type="ECO:0000313" key="5">
    <source>
        <dbReference type="Proteomes" id="UP000265618"/>
    </source>
</evidence>
<evidence type="ECO:0000256" key="2">
    <source>
        <dbReference type="PROSITE-ProRule" id="PRU00176"/>
    </source>
</evidence>
<keyword evidence="1 2" id="KW-0694">RNA-binding</keyword>
<dbReference type="EMBL" id="BDIP01009952">
    <property type="protein sequence ID" value="GCA65145.1"/>
    <property type="molecule type" value="Genomic_DNA"/>
</dbReference>
<dbReference type="Pfam" id="PF00076">
    <property type="entry name" value="RRM_1"/>
    <property type="match status" value="1"/>
</dbReference>
<dbReference type="Gene3D" id="3.30.70.330">
    <property type="match status" value="1"/>
</dbReference>
<feature type="domain" description="RRM" evidence="3">
    <location>
        <begin position="1"/>
        <end position="60"/>
    </location>
</feature>
<sequence>VNDEQLHATFSKWPSFQRARVVRAKGKKGNLGPSKGFGFVSFMDPAECFGFVSFMDPAEV</sequence>
<dbReference type="PROSITE" id="PS50102">
    <property type="entry name" value="RRM"/>
    <property type="match status" value="1"/>
</dbReference>
<comment type="caution">
    <text evidence="4">The sequence shown here is derived from an EMBL/GenBank/DDBJ whole genome shotgun (WGS) entry which is preliminary data.</text>
</comment>
<dbReference type="InterPro" id="IPR035979">
    <property type="entry name" value="RBD_domain_sf"/>
</dbReference>
<dbReference type="PANTHER" id="PTHR47640:SF11">
    <property type="entry name" value="RNA-BINDING PROTEIN 42"/>
    <property type="match status" value="1"/>
</dbReference>
<gene>
    <name evidence="4" type="ORF">KIPB_016379</name>
</gene>
<reference evidence="4 5" key="1">
    <citation type="journal article" date="2018" name="PLoS ONE">
        <title>The draft genome of Kipferlia bialata reveals reductive genome evolution in fornicate parasites.</title>
        <authorList>
            <person name="Tanifuji G."/>
            <person name="Takabayashi S."/>
            <person name="Kume K."/>
            <person name="Takagi M."/>
            <person name="Nakayama T."/>
            <person name="Kamikawa R."/>
            <person name="Inagaki Y."/>
            <person name="Hashimoto T."/>
        </authorList>
    </citation>
    <scope>NUCLEOTIDE SEQUENCE [LARGE SCALE GENOMIC DNA]</scope>
    <source>
        <strain evidence="4">NY0173</strain>
    </source>
</reference>
<protein>
    <recommendedName>
        <fullName evidence="3">RRM domain-containing protein</fullName>
    </recommendedName>
</protein>
<name>A0A391NVH5_9EUKA</name>
<accession>A0A391NVH5</accession>
<proteinExistence type="predicted"/>
<dbReference type="AlphaFoldDB" id="A0A391NVH5"/>
<dbReference type="GO" id="GO:0003729">
    <property type="term" value="F:mRNA binding"/>
    <property type="evidence" value="ECO:0007669"/>
    <property type="project" value="InterPro"/>
</dbReference>
<feature type="non-terminal residue" evidence="4">
    <location>
        <position position="1"/>
    </location>
</feature>
<evidence type="ECO:0000259" key="3">
    <source>
        <dbReference type="PROSITE" id="PS50102"/>
    </source>
</evidence>
<evidence type="ECO:0000256" key="1">
    <source>
        <dbReference type="ARBA" id="ARBA00022884"/>
    </source>
</evidence>
<dbReference type="Proteomes" id="UP000265618">
    <property type="component" value="Unassembled WGS sequence"/>
</dbReference>
<dbReference type="PANTHER" id="PTHR47640">
    <property type="entry name" value="TRNA SELENOCYSTEINE 1-ASSOCIATED PROTEIN 1-RELATED-RELATED"/>
    <property type="match status" value="1"/>
</dbReference>
<organism evidence="4 5">
    <name type="scientific">Kipferlia bialata</name>
    <dbReference type="NCBI Taxonomy" id="797122"/>
    <lineage>
        <taxon>Eukaryota</taxon>
        <taxon>Metamonada</taxon>
        <taxon>Carpediemonas-like organisms</taxon>
        <taxon>Kipferlia</taxon>
    </lineage>
</organism>
<evidence type="ECO:0000313" key="4">
    <source>
        <dbReference type="EMBL" id="GCA65145.1"/>
    </source>
</evidence>
<dbReference type="InterPro" id="IPR050825">
    <property type="entry name" value="RBM42_RBP45_47-like"/>
</dbReference>
<dbReference type="SUPFAM" id="SSF54928">
    <property type="entry name" value="RNA-binding domain, RBD"/>
    <property type="match status" value="1"/>
</dbReference>
<dbReference type="InterPro" id="IPR012677">
    <property type="entry name" value="Nucleotide-bd_a/b_plait_sf"/>
</dbReference>
<keyword evidence="5" id="KW-1185">Reference proteome</keyword>
<dbReference type="OrthoDB" id="1749473at2759"/>
<dbReference type="InterPro" id="IPR000504">
    <property type="entry name" value="RRM_dom"/>
</dbReference>